<comment type="caution">
    <text evidence="5">The sequence shown here is derived from an EMBL/GenBank/DDBJ whole genome shotgun (WGS) entry which is preliminary data.</text>
</comment>
<dbReference type="GO" id="GO:0005524">
    <property type="term" value="F:ATP binding"/>
    <property type="evidence" value="ECO:0007669"/>
    <property type="project" value="UniProtKB-KW"/>
</dbReference>
<dbReference type="CDD" id="cd03255">
    <property type="entry name" value="ABC_MJ0796_LolCDE_FtsE"/>
    <property type="match status" value="1"/>
</dbReference>
<organism evidence="5 6">
    <name type="scientific">Paenibacillus borealis</name>
    <dbReference type="NCBI Taxonomy" id="160799"/>
    <lineage>
        <taxon>Bacteria</taxon>
        <taxon>Bacillati</taxon>
        <taxon>Bacillota</taxon>
        <taxon>Bacilli</taxon>
        <taxon>Bacillales</taxon>
        <taxon>Paenibacillaceae</taxon>
        <taxon>Paenibacillus</taxon>
    </lineage>
</organism>
<sequence length="249" mass="27755">MEIGVALLLQIHDLKKQFRVDGRNVPILDIPEWSVEKGENVAITGPSGSGKSTLLHLISGILLADSGGIVVDGKPLRELTEAKRDAFRASNIGYVLQDFHLIPSLTARQNVEIAMTAKLPLKEKRRVVDDWLDQVGLADRGRHLPSQLSRGQQQRVAIVRALVNEPPLVLADEPTGSLDWETADEIASLLLDLSVAHGHTLIVVTHDLNMANRFPRCLNIQEINRIRRESAPKLQSSREKRKRELYESL</sequence>
<evidence type="ECO:0000259" key="4">
    <source>
        <dbReference type="PROSITE" id="PS50893"/>
    </source>
</evidence>
<reference evidence="5 6" key="1">
    <citation type="submission" date="2016-10" db="EMBL/GenBank/DDBJ databases">
        <title>Paenibacillus species isolates.</title>
        <authorList>
            <person name="Beno S.M."/>
        </authorList>
    </citation>
    <scope>NUCLEOTIDE SEQUENCE [LARGE SCALE GENOMIC DNA]</scope>
    <source>
        <strain evidence="5 6">FSL H7-0744</strain>
    </source>
</reference>
<name>A0ABX3GZB2_PAEBO</name>
<gene>
    <name evidence="5" type="ORF">BSK56_28585</name>
</gene>
<dbReference type="PANTHER" id="PTHR24220:SF659">
    <property type="entry name" value="TRANSPORTER, PUTATIVE-RELATED"/>
    <property type="match status" value="1"/>
</dbReference>
<keyword evidence="6" id="KW-1185">Reference proteome</keyword>
<dbReference type="InterPro" id="IPR017911">
    <property type="entry name" value="MacB-like_ATP-bd"/>
</dbReference>
<dbReference type="InterPro" id="IPR003439">
    <property type="entry name" value="ABC_transporter-like_ATP-bd"/>
</dbReference>
<proteinExistence type="predicted"/>
<dbReference type="Gene3D" id="3.40.50.300">
    <property type="entry name" value="P-loop containing nucleotide triphosphate hydrolases"/>
    <property type="match status" value="1"/>
</dbReference>
<dbReference type="Proteomes" id="UP000187412">
    <property type="component" value="Unassembled WGS sequence"/>
</dbReference>
<dbReference type="InterPro" id="IPR027417">
    <property type="entry name" value="P-loop_NTPase"/>
</dbReference>
<accession>A0ABX3GZB2</accession>
<feature type="domain" description="ABC transporter" evidence="4">
    <location>
        <begin position="9"/>
        <end position="248"/>
    </location>
</feature>
<evidence type="ECO:0000256" key="1">
    <source>
        <dbReference type="ARBA" id="ARBA00022448"/>
    </source>
</evidence>
<dbReference type="PANTHER" id="PTHR24220">
    <property type="entry name" value="IMPORT ATP-BINDING PROTEIN"/>
    <property type="match status" value="1"/>
</dbReference>
<dbReference type="SUPFAM" id="SSF52540">
    <property type="entry name" value="P-loop containing nucleoside triphosphate hydrolases"/>
    <property type="match status" value="1"/>
</dbReference>
<evidence type="ECO:0000313" key="5">
    <source>
        <dbReference type="EMBL" id="OMD40515.1"/>
    </source>
</evidence>
<keyword evidence="2" id="KW-0547">Nucleotide-binding</keyword>
<dbReference type="Pfam" id="PF00005">
    <property type="entry name" value="ABC_tran"/>
    <property type="match status" value="1"/>
</dbReference>
<protein>
    <submittedName>
        <fullName evidence="5">ABC transporter ATP-binding protein</fullName>
    </submittedName>
</protein>
<keyword evidence="1" id="KW-0813">Transport</keyword>
<evidence type="ECO:0000256" key="3">
    <source>
        <dbReference type="ARBA" id="ARBA00022840"/>
    </source>
</evidence>
<dbReference type="PROSITE" id="PS50893">
    <property type="entry name" value="ABC_TRANSPORTER_2"/>
    <property type="match status" value="1"/>
</dbReference>
<dbReference type="EMBL" id="MPTB01000051">
    <property type="protein sequence ID" value="OMD40515.1"/>
    <property type="molecule type" value="Genomic_DNA"/>
</dbReference>
<evidence type="ECO:0000313" key="6">
    <source>
        <dbReference type="Proteomes" id="UP000187412"/>
    </source>
</evidence>
<dbReference type="InterPro" id="IPR003593">
    <property type="entry name" value="AAA+_ATPase"/>
</dbReference>
<dbReference type="InterPro" id="IPR015854">
    <property type="entry name" value="ABC_transpr_LolD-like"/>
</dbReference>
<evidence type="ECO:0000256" key="2">
    <source>
        <dbReference type="ARBA" id="ARBA00022741"/>
    </source>
</evidence>
<keyword evidence="3 5" id="KW-0067">ATP-binding</keyword>
<dbReference type="SMART" id="SM00382">
    <property type="entry name" value="AAA"/>
    <property type="match status" value="1"/>
</dbReference>